<keyword evidence="1" id="KW-0175">Coiled coil</keyword>
<feature type="domain" description="K-box" evidence="2">
    <location>
        <begin position="9"/>
        <end position="109"/>
    </location>
</feature>
<evidence type="ECO:0000313" key="3">
    <source>
        <dbReference type="EMBL" id="GMN32414.1"/>
    </source>
</evidence>
<dbReference type="GO" id="GO:0003700">
    <property type="term" value="F:DNA-binding transcription factor activity"/>
    <property type="evidence" value="ECO:0007669"/>
    <property type="project" value="InterPro"/>
</dbReference>
<accession>A0AA87Z8U2</accession>
<evidence type="ECO:0000259" key="2">
    <source>
        <dbReference type="PROSITE" id="PS51297"/>
    </source>
</evidence>
<dbReference type="PROSITE" id="PS51297">
    <property type="entry name" value="K_BOX"/>
    <property type="match status" value="1"/>
</dbReference>
<protein>
    <recommendedName>
        <fullName evidence="2">K-box domain-containing protein</fullName>
    </recommendedName>
</protein>
<name>A0AA87Z8U2_FICCA</name>
<dbReference type="EMBL" id="BTGU01000003">
    <property type="protein sequence ID" value="GMN32414.1"/>
    <property type="molecule type" value="Genomic_DNA"/>
</dbReference>
<dbReference type="Gramene" id="FCD_00006807-RA">
    <property type="protein sequence ID" value="FCD_00006807-RA:cds"/>
    <property type="gene ID" value="FCD_00006807"/>
</dbReference>
<dbReference type="Pfam" id="PF01486">
    <property type="entry name" value="K-box"/>
    <property type="match status" value="1"/>
</dbReference>
<comment type="caution">
    <text evidence="3">The sequence shown here is derived from an EMBL/GenBank/DDBJ whole genome shotgun (WGS) entry which is preliminary data.</text>
</comment>
<keyword evidence="4" id="KW-1185">Reference proteome</keyword>
<dbReference type="GO" id="GO:0005634">
    <property type="term" value="C:nucleus"/>
    <property type="evidence" value="ECO:0007669"/>
    <property type="project" value="InterPro"/>
</dbReference>
<dbReference type="InterPro" id="IPR002487">
    <property type="entry name" value="TF_Kbox"/>
</dbReference>
<reference evidence="3" key="1">
    <citation type="submission" date="2023-07" db="EMBL/GenBank/DDBJ databases">
        <title>draft genome sequence of fig (Ficus carica).</title>
        <authorList>
            <person name="Takahashi T."/>
            <person name="Nishimura K."/>
        </authorList>
    </citation>
    <scope>NUCLEOTIDE SEQUENCE</scope>
</reference>
<feature type="coiled-coil region" evidence="1">
    <location>
        <begin position="43"/>
        <end position="70"/>
    </location>
</feature>
<proteinExistence type="predicted"/>
<evidence type="ECO:0000313" key="4">
    <source>
        <dbReference type="Proteomes" id="UP001187192"/>
    </source>
</evidence>
<dbReference type="AlphaFoldDB" id="A0AA87Z8U2"/>
<organism evidence="3 4">
    <name type="scientific">Ficus carica</name>
    <name type="common">Common fig</name>
    <dbReference type="NCBI Taxonomy" id="3494"/>
    <lineage>
        <taxon>Eukaryota</taxon>
        <taxon>Viridiplantae</taxon>
        <taxon>Streptophyta</taxon>
        <taxon>Embryophyta</taxon>
        <taxon>Tracheophyta</taxon>
        <taxon>Spermatophyta</taxon>
        <taxon>Magnoliopsida</taxon>
        <taxon>eudicotyledons</taxon>
        <taxon>Gunneridae</taxon>
        <taxon>Pentapetalae</taxon>
        <taxon>rosids</taxon>
        <taxon>fabids</taxon>
        <taxon>Rosales</taxon>
        <taxon>Moraceae</taxon>
        <taxon>Ficeae</taxon>
        <taxon>Ficus</taxon>
    </lineage>
</organism>
<evidence type="ECO:0000256" key="1">
    <source>
        <dbReference type="SAM" id="Coils"/>
    </source>
</evidence>
<dbReference type="Proteomes" id="UP001187192">
    <property type="component" value="Unassembled WGS sequence"/>
</dbReference>
<gene>
    <name evidence="3" type="ORF">TIFTF001_003662</name>
</gene>
<sequence length="117" mass="13367">MTSLNPLAAHVCKEDNFSMAKKIEHLEVSKRKLLGHGLESCSINELQQIENQLERSLSKIRAQKNQLYKEQIERLKEECGMVPLLAWSEQAVVVNNSTTQTMEVETELFIGLPERSK</sequence>